<evidence type="ECO:0000313" key="1">
    <source>
        <dbReference type="EMBL" id="SFF88658.1"/>
    </source>
</evidence>
<name>A0A1I2MCL8_9FLAO</name>
<organism evidence="1 2">
    <name type="scientific">Salegentibacter agarivorans</name>
    <dbReference type="NCBI Taxonomy" id="345907"/>
    <lineage>
        <taxon>Bacteria</taxon>
        <taxon>Pseudomonadati</taxon>
        <taxon>Bacteroidota</taxon>
        <taxon>Flavobacteriia</taxon>
        <taxon>Flavobacteriales</taxon>
        <taxon>Flavobacteriaceae</taxon>
        <taxon>Salegentibacter</taxon>
    </lineage>
</organism>
<evidence type="ECO:0000313" key="2">
    <source>
        <dbReference type="Proteomes" id="UP000199116"/>
    </source>
</evidence>
<keyword evidence="2" id="KW-1185">Reference proteome</keyword>
<protein>
    <recommendedName>
        <fullName evidence="3">ParE toxin of type II toxin-antitoxin system, parDE</fullName>
    </recommendedName>
</protein>
<reference evidence="2" key="1">
    <citation type="submission" date="2016-10" db="EMBL/GenBank/DDBJ databases">
        <authorList>
            <person name="Varghese N."/>
            <person name="Submissions S."/>
        </authorList>
    </citation>
    <scope>NUCLEOTIDE SEQUENCE [LARGE SCALE GENOMIC DNA]</scope>
    <source>
        <strain evidence="2">DSM 23515</strain>
    </source>
</reference>
<sequence>MALEIFWTETAKTGLQRVLEYLEENWTEKEIFKLEEKLKIVIQIIILNPEFVS</sequence>
<dbReference type="AlphaFoldDB" id="A0A1I2MCL8"/>
<accession>A0A1I2MCL8</accession>
<dbReference type="RefSeq" id="WP_232228886.1">
    <property type="nucleotide sequence ID" value="NZ_FOOH01000012.1"/>
</dbReference>
<gene>
    <name evidence="1" type="ORF">SAMN04488033_112118</name>
</gene>
<proteinExistence type="predicted"/>
<evidence type="ECO:0008006" key="3">
    <source>
        <dbReference type="Google" id="ProtNLM"/>
    </source>
</evidence>
<dbReference type="Proteomes" id="UP000199116">
    <property type="component" value="Unassembled WGS sequence"/>
</dbReference>
<dbReference type="EMBL" id="FOOH01000012">
    <property type="protein sequence ID" value="SFF88658.1"/>
    <property type="molecule type" value="Genomic_DNA"/>
</dbReference>